<dbReference type="PANTHER" id="PTHR47425:SF2">
    <property type="entry name" value="FARB-RELATED"/>
    <property type="match status" value="1"/>
</dbReference>
<dbReference type="EMBL" id="MSFO01000009">
    <property type="protein sequence ID" value="PLB44163.1"/>
    <property type="molecule type" value="Genomic_DNA"/>
</dbReference>
<dbReference type="Proteomes" id="UP000234275">
    <property type="component" value="Unassembled WGS sequence"/>
</dbReference>
<dbReference type="GO" id="GO:0009893">
    <property type="term" value="P:positive regulation of metabolic process"/>
    <property type="evidence" value="ECO:0007669"/>
    <property type="project" value="UniProtKB-ARBA"/>
</dbReference>
<dbReference type="InterPro" id="IPR036864">
    <property type="entry name" value="Zn2-C6_fun-type_DNA-bd_sf"/>
</dbReference>
<evidence type="ECO:0000256" key="1">
    <source>
        <dbReference type="ARBA" id="ARBA00022723"/>
    </source>
</evidence>
<proteinExistence type="predicted"/>
<evidence type="ECO:0000256" key="2">
    <source>
        <dbReference type="ARBA" id="ARBA00023015"/>
    </source>
</evidence>
<feature type="non-terminal residue" evidence="7">
    <location>
        <position position="1"/>
    </location>
</feature>
<keyword evidence="2" id="KW-0805">Transcription regulation</keyword>
<evidence type="ECO:0000256" key="4">
    <source>
        <dbReference type="ARBA" id="ARBA00023163"/>
    </source>
</evidence>
<keyword evidence="1" id="KW-0479">Metal-binding</keyword>
<dbReference type="GO" id="GO:0000981">
    <property type="term" value="F:DNA-binding transcription factor activity, RNA polymerase II-specific"/>
    <property type="evidence" value="ECO:0007669"/>
    <property type="project" value="InterPro"/>
</dbReference>
<feature type="domain" description="Zn(2)-C6 fungal-type" evidence="6">
    <location>
        <begin position="7"/>
        <end position="39"/>
    </location>
</feature>
<dbReference type="OrthoDB" id="4451586at2759"/>
<dbReference type="CDD" id="cd00067">
    <property type="entry name" value="GAL4"/>
    <property type="match status" value="1"/>
</dbReference>
<dbReference type="Pfam" id="PF04082">
    <property type="entry name" value="Fungal_trans"/>
    <property type="match status" value="1"/>
</dbReference>
<evidence type="ECO:0000313" key="8">
    <source>
        <dbReference type="Proteomes" id="UP000234275"/>
    </source>
</evidence>
<dbReference type="RefSeq" id="XP_024699465.1">
    <property type="nucleotide sequence ID" value="XM_024843270.1"/>
</dbReference>
<dbReference type="InterPro" id="IPR052761">
    <property type="entry name" value="Fungal_Detox/Toxin_TFs"/>
</dbReference>
<reference evidence="7 8" key="1">
    <citation type="submission" date="2016-12" db="EMBL/GenBank/DDBJ databases">
        <title>The genomes of Aspergillus section Nigri reveals drivers in fungal speciation.</title>
        <authorList>
            <consortium name="DOE Joint Genome Institute"/>
            <person name="Vesth T.C."/>
            <person name="Nybo J."/>
            <person name="Theobald S."/>
            <person name="Brandl J."/>
            <person name="Frisvad J.C."/>
            <person name="Nielsen K.F."/>
            <person name="Lyhne E.K."/>
            <person name="Kogle M.E."/>
            <person name="Kuo A."/>
            <person name="Riley R."/>
            <person name="Clum A."/>
            <person name="Nolan M."/>
            <person name="Lipzen A."/>
            <person name="Salamov A."/>
            <person name="Henrissat B."/>
            <person name="Wiebenga A."/>
            <person name="De Vries R.P."/>
            <person name="Grigoriev I.V."/>
            <person name="Mortensen U.H."/>
            <person name="Andersen M.R."/>
            <person name="Baker S.E."/>
        </authorList>
    </citation>
    <scope>NUCLEOTIDE SEQUENCE [LARGE SCALE GENOMIC DNA]</scope>
    <source>
        <strain evidence="7 8">IBT 23096</strain>
    </source>
</reference>
<dbReference type="VEuPathDB" id="FungiDB:P170DRAFT_313886"/>
<evidence type="ECO:0000313" key="7">
    <source>
        <dbReference type="EMBL" id="PLB44163.1"/>
    </source>
</evidence>
<gene>
    <name evidence="7" type="ORF">P170DRAFT_313886</name>
</gene>
<keyword evidence="8" id="KW-1185">Reference proteome</keyword>
<dbReference type="GO" id="GO:0003677">
    <property type="term" value="F:DNA binding"/>
    <property type="evidence" value="ECO:0007669"/>
    <property type="project" value="UniProtKB-KW"/>
</dbReference>
<evidence type="ECO:0000259" key="6">
    <source>
        <dbReference type="PROSITE" id="PS50048"/>
    </source>
</evidence>
<dbReference type="SMART" id="SM00906">
    <property type="entry name" value="Fungal_trans"/>
    <property type="match status" value="1"/>
</dbReference>
<dbReference type="Gene3D" id="4.10.240.10">
    <property type="entry name" value="Zn(2)-C6 fungal-type DNA-binding domain"/>
    <property type="match status" value="1"/>
</dbReference>
<name>A0A2I2FU42_9EURO</name>
<dbReference type="Pfam" id="PF00172">
    <property type="entry name" value="Zn_clus"/>
    <property type="match status" value="1"/>
</dbReference>
<protein>
    <recommendedName>
        <fullName evidence="6">Zn(2)-C6 fungal-type domain-containing protein</fullName>
    </recommendedName>
</protein>
<sequence>KRRATRACCHCRGRKVRCDVMEYGSPCTNCRLDKVDCMTLERRRKRLVLVPKTFASARMKSRNARRLVRRDGPAPLFVRCPHNLSMGCVANPVPVRAPTKPMSIESAQEEETSPLLTRGDESGFILPQYTRALPEHLDQDDIRFLAKKGALSVPATCLRNKLLTSYAHHVHSDMPLLDLDELVRPIITNDVDHPISLLLLQAVLFAAAAFVDIEDLQDVGFESRKHARATFYRRARLLYEFDYEQDRINLVQALLLMSYWEESPNGLKDGWHWLGLVLSVAQTIGLHRKTESADGDSMRIRTRLWWCIYTRDSVMALDMRHPMHISSIEFDTQPLMIDHFQLELSEPTVNSIGYSGLLGNAEHQRSLAVIFIAKVTLCHSVKHVLESQYSVEFDTSARVVPRRFIQEENQVSKCAQGLNRWVSSLAPEARYAFMDIASLTKAEGILHVQRSSLQMIYLSLMGALYRPHIHSESTNPDVREQPVPQLFFAARKTTSIAQNLQSLDLTKFLPATAVTALYSAGITQLLGVQDIHSQGVYIQHLRQDLYFLEGLQDIYPTAGSAASFLEAIIAR</sequence>
<dbReference type="SMART" id="SM00066">
    <property type="entry name" value="GAL4"/>
    <property type="match status" value="1"/>
</dbReference>
<dbReference type="InterPro" id="IPR001138">
    <property type="entry name" value="Zn2Cys6_DnaBD"/>
</dbReference>
<dbReference type="CDD" id="cd12148">
    <property type="entry name" value="fungal_TF_MHR"/>
    <property type="match status" value="1"/>
</dbReference>
<comment type="caution">
    <text evidence="7">The sequence shown here is derived from an EMBL/GenBank/DDBJ whole genome shotgun (WGS) entry which is preliminary data.</text>
</comment>
<feature type="non-terminal residue" evidence="7">
    <location>
        <position position="571"/>
    </location>
</feature>
<keyword evidence="4" id="KW-0804">Transcription</keyword>
<dbReference type="PROSITE" id="PS00463">
    <property type="entry name" value="ZN2_CY6_FUNGAL_1"/>
    <property type="match status" value="1"/>
</dbReference>
<keyword evidence="3" id="KW-0238">DNA-binding</keyword>
<evidence type="ECO:0000256" key="5">
    <source>
        <dbReference type="ARBA" id="ARBA00023242"/>
    </source>
</evidence>
<dbReference type="GO" id="GO:0006351">
    <property type="term" value="P:DNA-templated transcription"/>
    <property type="evidence" value="ECO:0007669"/>
    <property type="project" value="InterPro"/>
</dbReference>
<dbReference type="STRING" id="1392250.A0A2I2FU42"/>
<dbReference type="AlphaFoldDB" id="A0A2I2FU42"/>
<accession>A0A2I2FU42</accession>
<dbReference type="GO" id="GO:0008270">
    <property type="term" value="F:zinc ion binding"/>
    <property type="evidence" value="ECO:0007669"/>
    <property type="project" value="InterPro"/>
</dbReference>
<dbReference type="PANTHER" id="PTHR47425">
    <property type="entry name" value="FARB-RELATED"/>
    <property type="match status" value="1"/>
</dbReference>
<dbReference type="PROSITE" id="PS50048">
    <property type="entry name" value="ZN2_CY6_FUNGAL_2"/>
    <property type="match status" value="1"/>
</dbReference>
<keyword evidence="5" id="KW-0539">Nucleus</keyword>
<dbReference type="GeneID" id="36550970"/>
<evidence type="ECO:0000256" key="3">
    <source>
        <dbReference type="ARBA" id="ARBA00023125"/>
    </source>
</evidence>
<dbReference type="SUPFAM" id="SSF57701">
    <property type="entry name" value="Zn2/Cys6 DNA-binding domain"/>
    <property type="match status" value="1"/>
</dbReference>
<dbReference type="InterPro" id="IPR007219">
    <property type="entry name" value="XnlR_reg_dom"/>
</dbReference>
<organism evidence="7 8">
    <name type="scientific">Aspergillus steynii IBT 23096</name>
    <dbReference type="NCBI Taxonomy" id="1392250"/>
    <lineage>
        <taxon>Eukaryota</taxon>
        <taxon>Fungi</taxon>
        <taxon>Dikarya</taxon>
        <taxon>Ascomycota</taxon>
        <taxon>Pezizomycotina</taxon>
        <taxon>Eurotiomycetes</taxon>
        <taxon>Eurotiomycetidae</taxon>
        <taxon>Eurotiales</taxon>
        <taxon>Aspergillaceae</taxon>
        <taxon>Aspergillus</taxon>
        <taxon>Aspergillus subgen. Circumdati</taxon>
    </lineage>
</organism>